<proteinExistence type="predicted"/>
<name>A0A444IVP9_9BACT</name>
<dbReference type="Proteomes" id="UP000287853">
    <property type="component" value="Unassembled WGS sequence"/>
</dbReference>
<dbReference type="EMBL" id="MTKO01000085">
    <property type="protein sequence ID" value="RWX44944.1"/>
    <property type="molecule type" value="Genomic_DNA"/>
</dbReference>
<reference evidence="1 2" key="1">
    <citation type="submission" date="2017-01" db="EMBL/GenBank/DDBJ databases">
        <title>The cable genome- insights into the physiology and evolution of filamentous bacteria capable of sulfide oxidation via long distance electron transfer.</title>
        <authorList>
            <person name="Schreiber L."/>
            <person name="Bjerg J.T."/>
            <person name="Boggild A."/>
            <person name="Van De Vossenberg J."/>
            <person name="Meysman F."/>
            <person name="Nielsen L.P."/>
            <person name="Schramm A."/>
            <person name="Kjeldsen K.U."/>
        </authorList>
    </citation>
    <scope>NUCLEOTIDE SEQUENCE [LARGE SCALE GENOMIC DNA]</scope>
    <source>
        <strain evidence="1">MCF</strain>
    </source>
</reference>
<keyword evidence="2" id="KW-1185">Reference proteome</keyword>
<sequence length="43" mass="4860">MRITGRGARGRILAAKTKKGHRHKLVTPFFISHKIAYTTLLNV</sequence>
<comment type="caution">
    <text evidence="1">The sequence shown here is derived from an EMBL/GenBank/DDBJ whole genome shotgun (WGS) entry which is preliminary data.</text>
</comment>
<evidence type="ECO:0000313" key="1">
    <source>
        <dbReference type="EMBL" id="RWX44944.1"/>
    </source>
</evidence>
<protein>
    <submittedName>
        <fullName evidence="1">Uncharacterized protein</fullName>
    </submittedName>
</protein>
<accession>A0A444IVP9</accession>
<evidence type="ECO:0000313" key="2">
    <source>
        <dbReference type="Proteomes" id="UP000287853"/>
    </source>
</evidence>
<organism evidence="1 2">
    <name type="scientific">Candidatus Electrothrix aarhusensis</name>
    <dbReference type="NCBI Taxonomy" id="1859131"/>
    <lineage>
        <taxon>Bacteria</taxon>
        <taxon>Pseudomonadati</taxon>
        <taxon>Thermodesulfobacteriota</taxon>
        <taxon>Desulfobulbia</taxon>
        <taxon>Desulfobulbales</taxon>
        <taxon>Desulfobulbaceae</taxon>
        <taxon>Candidatus Electrothrix</taxon>
    </lineage>
</organism>
<gene>
    <name evidence="1" type="ORF">H206_01169</name>
</gene>
<dbReference type="AlphaFoldDB" id="A0A444IVP9"/>